<evidence type="ECO:0000256" key="9">
    <source>
        <dbReference type="ARBA" id="ARBA00048138"/>
    </source>
</evidence>
<evidence type="ECO:0000313" key="12">
    <source>
        <dbReference type="Proteomes" id="UP000178040"/>
    </source>
</evidence>
<organism evidence="11 12">
    <name type="scientific">Candidatus Roizmanbacteria bacterium RIFCSPLOWO2_01_FULL_37_16</name>
    <dbReference type="NCBI Taxonomy" id="1802058"/>
    <lineage>
        <taxon>Bacteria</taxon>
        <taxon>Candidatus Roizmaniibacteriota</taxon>
    </lineage>
</organism>
<dbReference type="Gene3D" id="3.40.50.1000">
    <property type="entry name" value="HAD superfamily/HAD-like"/>
    <property type="match status" value="1"/>
</dbReference>
<comment type="catalytic activity">
    <reaction evidence="9">
        <text>O-phospho-L-serine + H2O = L-serine + phosphate</text>
        <dbReference type="Rhea" id="RHEA:21208"/>
        <dbReference type="ChEBI" id="CHEBI:15377"/>
        <dbReference type="ChEBI" id="CHEBI:33384"/>
        <dbReference type="ChEBI" id="CHEBI:43474"/>
        <dbReference type="ChEBI" id="CHEBI:57524"/>
        <dbReference type="EC" id="3.1.3.3"/>
    </reaction>
</comment>
<dbReference type="GO" id="GO:0000287">
    <property type="term" value="F:magnesium ion binding"/>
    <property type="evidence" value="ECO:0007669"/>
    <property type="project" value="TreeGrafter"/>
</dbReference>
<evidence type="ECO:0000256" key="4">
    <source>
        <dbReference type="ARBA" id="ARBA00022605"/>
    </source>
</evidence>
<reference evidence="11 12" key="1">
    <citation type="journal article" date="2016" name="Nat. Commun.">
        <title>Thousands of microbial genomes shed light on interconnected biogeochemical processes in an aquifer system.</title>
        <authorList>
            <person name="Anantharaman K."/>
            <person name="Brown C.T."/>
            <person name="Hug L.A."/>
            <person name="Sharon I."/>
            <person name="Castelle C.J."/>
            <person name="Probst A.J."/>
            <person name="Thomas B.C."/>
            <person name="Singh A."/>
            <person name="Wilkins M.J."/>
            <person name="Karaoz U."/>
            <person name="Brodie E.L."/>
            <person name="Williams K.H."/>
            <person name="Hubbard S.S."/>
            <person name="Banfield J.F."/>
        </authorList>
    </citation>
    <scope>NUCLEOTIDE SEQUENCE [LARGE SCALE GENOMIC DNA]</scope>
</reference>
<comment type="cofactor">
    <cofactor evidence="1">
        <name>Mg(2+)</name>
        <dbReference type="ChEBI" id="CHEBI:18420"/>
    </cofactor>
</comment>
<dbReference type="SFLD" id="SFLDG01129">
    <property type="entry name" value="C1.5:_HAD__Beta-PGM__Phosphata"/>
    <property type="match status" value="1"/>
</dbReference>
<dbReference type="SFLD" id="SFLDS00003">
    <property type="entry name" value="Haloacid_Dehalogenase"/>
    <property type="match status" value="1"/>
</dbReference>
<dbReference type="PANTHER" id="PTHR43344">
    <property type="entry name" value="PHOSPHOSERINE PHOSPHATASE"/>
    <property type="match status" value="1"/>
</dbReference>
<gene>
    <name evidence="11" type="ORF">A3B40_05655</name>
</gene>
<comment type="catalytic activity">
    <reaction evidence="10">
        <text>O-phospho-D-serine + H2O = D-serine + phosphate</text>
        <dbReference type="Rhea" id="RHEA:24873"/>
        <dbReference type="ChEBI" id="CHEBI:15377"/>
        <dbReference type="ChEBI" id="CHEBI:35247"/>
        <dbReference type="ChEBI" id="CHEBI:43474"/>
        <dbReference type="ChEBI" id="CHEBI:58680"/>
        <dbReference type="EC" id="3.1.3.3"/>
    </reaction>
</comment>
<dbReference type="NCBIfam" id="TIGR01488">
    <property type="entry name" value="HAD-SF-IB"/>
    <property type="match status" value="1"/>
</dbReference>
<dbReference type="EMBL" id="MGAI01000055">
    <property type="protein sequence ID" value="OGK43333.1"/>
    <property type="molecule type" value="Genomic_DNA"/>
</dbReference>
<dbReference type="InterPro" id="IPR023214">
    <property type="entry name" value="HAD_sf"/>
</dbReference>
<keyword evidence="7" id="KW-0460">Magnesium</keyword>
<comment type="caution">
    <text evidence="11">The sequence shown here is derived from an EMBL/GenBank/DDBJ whole genome shotgun (WGS) entry which is preliminary data.</text>
</comment>
<dbReference type="PANTHER" id="PTHR43344:SF2">
    <property type="entry name" value="PHOSPHOSERINE PHOSPHATASE"/>
    <property type="match status" value="1"/>
</dbReference>
<keyword evidence="8" id="KW-0718">Serine biosynthesis</keyword>
<dbReference type="InterPro" id="IPR036412">
    <property type="entry name" value="HAD-like_sf"/>
</dbReference>
<evidence type="ECO:0000313" key="11">
    <source>
        <dbReference type="EMBL" id="OGK43333.1"/>
    </source>
</evidence>
<keyword evidence="6" id="KW-0378">Hydrolase</keyword>
<keyword evidence="5" id="KW-0479">Metal-binding</keyword>
<dbReference type="GO" id="GO:0006564">
    <property type="term" value="P:L-serine biosynthetic process"/>
    <property type="evidence" value="ECO:0007669"/>
    <property type="project" value="UniProtKB-KW"/>
</dbReference>
<evidence type="ECO:0000256" key="2">
    <source>
        <dbReference type="ARBA" id="ARBA00005135"/>
    </source>
</evidence>
<name>A0A1F7IJ01_9BACT</name>
<dbReference type="GO" id="GO:0036424">
    <property type="term" value="F:L-phosphoserine phosphatase activity"/>
    <property type="evidence" value="ECO:0007669"/>
    <property type="project" value="TreeGrafter"/>
</dbReference>
<dbReference type="GO" id="GO:0005737">
    <property type="term" value="C:cytoplasm"/>
    <property type="evidence" value="ECO:0007669"/>
    <property type="project" value="TreeGrafter"/>
</dbReference>
<dbReference type="Pfam" id="PF00702">
    <property type="entry name" value="Hydrolase"/>
    <property type="match status" value="1"/>
</dbReference>
<evidence type="ECO:0000256" key="5">
    <source>
        <dbReference type="ARBA" id="ARBA00022723"/>
    </source>
</evidence>
<proteinExistence type="predicted"/>
<accession>A0A1F7IJ01</accession>
<dbReference type="AlphaFoldDB" id="A0A1F7IJ01"/>
<evidence type="ECO:0000256" key="1">
    <source>
        <dbReference type="ARBA" id="ARBA00001946"/>
    </source>
</evidence>
<dbReference type="SUPFAM" id="SSF56784">
    <property type="entry name" value="HAD-like"/>
    <property type="match status" value="1"/>
</dbReference>
<evidence type="ECO:0000256" key="3">
    <source>
        <dbReference type="ARBA" id="ARBA00012640"/>
    </source>
</evidence>
<dbReference type="EC" id="3.1.3.3" evidence="3"/>
<evidence type="ECO:0000256" key="10">
    <source>
        <dbReference type="ARBA" id="ARBA00048523"/>
    </source>
</evidence>
<keyword evidence="4" id="KW-0028">Amino-acid biosynthesis</keyword>
<evidence type="ECO:0000256" key="8">
    <source>
        <dbReference type="ARBA" id="ARBA00023299"/>
    </source>
</evidence>
<protein>
    <recommendedName>
        <fullName evidence="3">phosphoserine phosphatase</fullName>
        <ecNumber evidence="3">3.1.3.3</ecNumber>
    </recommendedName>
</protein>
<sequence>MKSKVVFFDCDGVLIFGNPWGTLELALDIPVEFSQRLWNDYYLGKITMDYWNSLVEEMYRGKSLTKAFYQEQMKKFHINPEAYEIIAYLKQKDIKTAIISSGTDYYVKKVAEELKVDFWRANYRFLFDREGKFIKFKYDIEDPKAKVKQVKEICESLGVKPVQTIFVGDSDNDLEAFKLTKHGVLYKSSNEIHKKIAWKTIENLVEIKDIIEVFF</sequence>
<dbReference type="Proteomes" id="UP000178040">
    <property type="component" value="Unassembled WGS sequence"/>
</dbReference>
<comment type="pathway">
    <text evidence="2">Amino-acid biosynthesis; L-serine biosynthesis; L-serine from 3-phospho-D-glycerate: step 3/3.</text>
</comment>
<dbReference type="InterPro" id="IPR050582">
    <property type="entry name" value="HAD-like_SerB"/>
</dbReference>
<evidence type="ECO:0000256" key="7">
    <source>
        <dbReference type="ARBA" id="ARBA00022842"/>
    </source>
</evidence>
<evidence type="ECO:0000256" key="6">
    <source>
        <dbReference type="ARBA" id="ARBA00022801"/>
    </source>
</evidence>